<evidence type="ECO:0000259" key="1">
    <source>
        <dbReference type="PROSITE" id="PS51085"/>
    </source>
</evidence>
<organism evidence="3 4">
    <name type="scientific">Bacillus badius</name>
    <dbReference type="NCBI Taxonomy" id="1455"/>
    <lineage>
        <taxon>Bacteria</taxon>
        <taxon>Bacillati</taxon>
        <taxon>Bacillota</taxon>
        <taxon>Bacilli</taxon>
        <taxon>Bacillales</taxon>
        <taxon>Bacillaceae</taxon>
        <taxon>Pseudobacillus</taxon>
    </lineage>
</organism>
<dbReference type="Proteomes" id="UP000031982">
    <property type="component" value="Unassembled WGS sequence"/>
</dbReference>
<dbReference type="InterPro" id="IPR001433">
    <property type="entry name" value="OxRdtase_FAD/NAD-bd"/>
</dbReference>
<dbReference type="RefSeq" id="WP_041114136.1">
    <property type="nucleotide sequence ID" value="NZ_JARTHD010000026.1"/>
</dbReference>
<evidence type="ECO:0000313" key="3">
    <source>
        <dbReference type="EMBL" id="KIL77457.1"/>
    </source>
</evidence>
<dbReference type="InterPro" id="IPR001041">
    <property type="entry name" value="2Fe-2S_ferredoxin-type"/>
</dbReference>
<dbReference type="PRINTS" id="PR00409">
    <property type="entry name" value="PHDIOXRDTASE"/>
</dbReference>
<keyword evidence="4" id="KW-1185">Reference proteome</keyword>
<gene>
    <name evidence="3" type="ORF">SD77_1443</name>
</gene>
<dbReference type="SUPFAM" id="SSF52343">
    <property type="entry name" value="Ferredoxin reductase-like, C-terminal NADP-linked domain"/>
    <property type="match status" value="1"/>
</dbReference>
<dbReference type="Gene3D" id="3.40.50.80">
    <property type="entry name" value="Nucleotide-binding domain of ferredoxin-NADP reductase (FNR) module"/>
    <property type="match status" value="1"/>
</dbReference>
<dbReference type="Gene3D" id="3.10.20.30">
    <property type="match status" value="1"/>
</dbReference>
<dbReference type="PROSITE" id="PS00197">
    <property type="entry name" value="2FE2S_FER_1"/>
    <property type="match status" value="1"/>
</dbReference>
<evidence type="ECO:0000259" key="2">
    <source>
        <dbReference type="PROSITE" id="PS51384"/>
    </source>
</evidence>
<feature type="domain" description="2Fe-2S ferredoxin-type" evidence="1">
    <location>
        <begin position="235"/>
        <end position="320"/>
    </location>
</feature>
<dbReference type="EMBL" id="JXLP01000014">
    <property type="protein sequence ID" value="KIL77457.1"/>
    <property type="molecule type" value="Genomic_DNA"/>
</dbReference>
<dbReference type="InterPro" id="IPR017938">
    <property type="entry name" value="Riboflavin_synthase-like_b-brl"/>
</dbReference>
<feature type="domain" description="FAD-binding FR-type" evidence="2">
    <location>
        <begin position="4"/>
        <end position="109"/>
    </location>
</feature>
<dbReference type="InterPro" id="IPR036010">
    <property type="entry name" value="2Fe-2S_ferredoxin-like_sf"/>
</dbReference>
<dbReference type="PROSITE" id="PS51384">
    <property type="entry name" value="FAD_FR"/>
    <property type="match status" value="1"/>
</dbReference>
<dbReference type="Pfam" id="PF00175">
    <property type="entry name" value="NAD_binding_1"/>
    <property type="match status" value="1"/>
</dbReference>
<protein>
    <submittedName>
        <fullName evidence="3">Flavodoxin reductases (Ferredoxin-NADPH reductases) family 1</fullName>
    </submittedName>
</protein>
<dbReference type="PANTHER" id="PTHR30212">
    <property type="entry name" value="PROTEIN YIIM"/>
    <property type="match status" value="1"/>
</dbReference>
<dbReference type="Pfam" id="PF00111">
    <property type="entry name" value="Fer2"/>
    <property type="match status" value="1"/>
</dbReference>
<dbReference type="InterPro" id="IPR039261">
    <property type="entry name" value="FNR_nucleotide-bd"/>
</dbReference>
<dbReference type="PROSITE" id="PS51085">
    <property type="entry name" value="2FE2S_FER_2"/>
    <property type="match status" value="1"/>
</dbReference>
<dbReference type="SUPFAM" id="SSF54292">
    <property type="entry name" value="2Fe-2S ferredoxin-like"/>
    <property type="match status" value="1"/>
</dbReference>
<proteinExistence type="predicted"/>
<dbReference type="GeneID" id="92778093"/>
<dbReference type="PANTHER" id="PTHR30212:SF2">
    <property type="entry name" value="PROTEIN YIIM"/>
    <property type="match status" value="1"/>
</dbReference>
<dbReference type="SUPFAM" id="SSF63380">
    <property type="entry name" value="Riboflavin synthase domain-like"/>
    <property type="match status" value="1"/>
</dbReference>
<dbReference type="InterPro" id="IPR012675">
    <property type="entry name" value="Beta-grasp_dom_sf"/>
</dbReference>
<dbReference type="InterPro" id="IPR006058">
    <property type="entry name" value="2Fe2S_fd_BS"/>
</dbReference>
<dbReference type="CDD" id="cd06185">
    <property type="entry name" value="PDR_like"/>
    <property type="match status" value="1"/>
</dbReference>
<dbReference type="Gene3D" id="2.40.30.10">
    <property type="entry name" value="Translation factors"/>
    <property type="match status" value="1"/>
</dbReference>
<evidence type="ECO:0000313" key="4">
    <source>
        <dbReference type="Proteomes" id="UP000031982"/>
    </source>
</evidence>
<comment type="caution">
    <text evidence="3">The sequence shown here is derived from an EMBL/GenBank/DDBJ whole genome shotgun (WGS) entry which is preliminary data.</text>
</comment>
<dbReference type="InterPro" id="IPR052353">
    <property type="entry name" value="Benzoxazolinone_Detox_Enz"/>
</dbReference>
<accession>A0ABR5ARU1</accession>
<name>A0ABR5ARU1_BACBA</name>
<sequence>MRVIGNIEMYVGKIEQITESVKRFYLYPSDQKLLPAFTGGAHITTYVDLGDNILEREYSLVSHPTDRTHYAISINRDPHSRGGSAYWHDHIKVGDKVISSFPKNHFTLGFHAKHHVFYAAGIGITPFLTMMEELEAQGKTFELHYAARTKEACAYHDYLHEKYPGKCTFYFSRSDEPQRMTPETMKNQRIGSHVYFCGPVAMVSEYKEAALSYGYPEKSIHFELFAAASGENNPFLVEVINHNKVIEVNPEQTLLEALLDAGIEAPYSCKAGGCGQCEVDVVEGEVDHRDIFFSDEEREQKKMILTCCSRAKEEKLVLKL</sequence>
<dbReference type="CDD" id="cd00207">
    <property type="entry name" value="fer2"/>
    <property type="match status" value="1"/>
</dbReference>
<dbReference type="InterPro" id="IPR017927">
    <property type="entry name" value="FAD-bd_FR_type"/>
</dbReference>
<reference evidence="3 4" key="1">
    <citation type="submission" date="2015-01" db="EMBL/GenBank/DDBJ databases">
        <title>Genome Assembly of Bacillus badius MTCC 1458.</title>
        <authorList>
            <person name="Verma A."/>
            <person name="Khatri I."/>
            <person name="Mual P."/>
            <person name="Subramanian S."/>
            <person name="Krishnamurthi S."/>
        </authorList>
    </citation>
    <scope>NUCLEOTIDE SEQUENCE [LARGE SCALE GENOMIC DNA]</scope>
    <source>
        <strain evidence="3 4">MTCC 1458</strain>
    </source>
</reference>